<organism evidence="2 3">
    <name type="scientific">Planosporangium mesophilum</name>
    <dbReference type="NCBI Taxonomy" id="689768"/>
    <lineage>
        <taxon>Bacteria</taxon>
        <taxon>Bacillati</taxon>
        <taxon>Actinomycetota</taxon>
        <taxon>Actinomycetes</taxon>
        <taxon>Micromonosporales</taxon>
        <taxon>Micromonosporaceae</taxon>
        <taxon>Planosporangium</taxon>
    </lineage>
</organism>
<dbReference type="GO" id="GO:0046403">
    <property type="term" value="F:polynucleotide 3'-phosphatase activity"/>
    <property type="evidence" value="ECO:0007669"/>
    <property type="project" value="TreeGrafter"/>
</dbReference>
<dbReference type="PANTHER" id="PTHR12083:SF9">
    <property type="entry name" value="BIFUNCTIONAL POLYNUCLEOTIDE PHOSPHATASE_KINASE"/>
    <property type="match status" value="1"/>
</dbReference>
<gene>
    <name evidence="2" type="ORF">Pme01_03840</name>
</gene>
<name>A0A8J3T8W4_9ACTN</name>
<reference evidence="2" key="1">
    <citation type="submission" date="2021-01" db="EMBL/GenBank/DDBJ databases">
        <title>Whole genome shotgun sequence of Planosporangium mesophilum NBRC 109066.</title>
        <authorList>
            <person name="Komaki H."/>
            <person name="Tamura T."/>
        </authorList>
    </citation>
    <scope>NUCLEOTIDE SEQUENCE</scope>
    <source>
        <strain evidence="2">NBRC 109066</strain>
    </source>
</reference>
<feature type="region of interest" description="Disordered" evidence="1">
    <location>
        <begin position="146"/>
        <end position="171"/>
    </location>
</feature>
<dbReference type="EMBL" id="BOON01000003">
    <property type="protein sequence ID" value="GII20787.1"/>
    <property type="molecule type" value="Genomic_DNA"/>
</dbReference>
<dbReference type="GO" id="GO:0046404">
    <property type="term" value="F:ATP-dependent polydeoxyribonucleotide 5'-hydroxyl-kinase activity"/>
    <property type="evidence" value="ECO:0007669"/>
    <property type="project" value="TreeGrafter"/>
</dbReference>
<proteinExistence type="predicted"/>
<dbReference type="Pfam" id="PF13671">
    <property type="entry name" value="AAA_33"/>
    <property type="match status" value="1"/>
</dbReference>
<evidence type="ECO:0000313" key="2">
    <source>
        <dbReference type="EMBL" id="GII20787.1"/>
    </source>
</evidence>
<dbReference type="RefSeq" id="WP_168112957.1">
    <property type="nucleotide sequence ID" value="NZ_BOON01000003.1"/>
</dbReference>
<dbReference type="Proteomes" id="UP000599074">
    <property type="component" value="Unassembled WGS sequence"/>
</dbReference>
<dbReference type="SUPFAM" id="SSF52540">
    <property type="entry name" value="P-loop containing nucleoside triphosphate hydrolases"/>
    <property type="match status" value="1"/>
</dbReference>
<evidence type="ECO:0008006" key="4">
    <source>
        <dbReference type="Google" id="ProtNLM"/>
    </source>
</evidence>
<dbReference type="InterPro" id="IPR027417">
    <property type="entry name" value="P-loop_NTPase"/>
</dbReference>
<keyword evidence="3" id="KW-1185">Reference proteome</keyword>
<evidence type="ECO:0000256" key="1">
    <source>
        <dbReference type="SAM" id="MobiDB-lite"/>
    </source>
</evidence>
<sequence length="171" mass="19072">MAEVAILSGLQASGKSTFFRERLADTHVHVSKDNWPNARHREQRQRRVIGEALVEGRDVAVDNTNPSPHEREPLIEIAHKAGAKAVGYWFPPDPGVSLERNAQREGRQRVPNVGLFSTLKRLKRPSYAEGFDELYKVHSDGQGGFTVEHCPTDTDLEEKPAPVRTGSARRG</sequence>
<dbReference type="PANTHER" id="PTHR12083">
    <property type="entry name" value="BIFUNCTIONAL POLYNUCLEOTIDE PHOSPHATASE/KINASE"/>
    <property type="match status" value="1"/>
</dbReference>
<dbReference type="GO" id="GO:0003690">
    <property type="term" value="F:double-stranded DNA binding"/>
    <property type="evidence" value="ECO:0007669"/>
    <property type="project" value="TreeGrafter"/>
</dbReference>
<accession>A0A8J3T8W4</accession>
<protein>
    <recommendedName>
        <fullName evidence="4">Kinase</fullName>
    </recommendedName>
</protein>
<evidence type="ECO:0000313" key="3">
    <source>
        <dbReference type="Proteomes" id="UP000599074"/>
    </source>
</evidence>
<dbReference type="AlphaFoldDB" id="A0A8J3T8W4"/>
<dbReference type="GO" id="GO:0006281">
    <property type="term" value="P:DNA repair"/>
    <property type="evidence" value="ECO:0007669"/>
    <property type="project" value="TreeGrafter"/>
</dbReference>
<comment type="caution">
    <text evidence="2">The sequence shown here is derived from an EMBL/GenBank/DDBJ whole genome shotgun (WGS) entry which is preliminary data.</text>
</comment>
<dbReference type="Gene3D" id="3.40.50.300">
    <property type="entry name" value="P-loop containing nucleotide triphosphate hydrolases"/>
    <property type="match status" value="1"/>
</dbReference>